<dbReference type="InterPro" id="IPR041602">
    <property type="entry name" value="Quercetinase_C"/>
</dbReference>
<evidence type="ECO:0000256" key="2">
    <source>
        <dbReference type="PIRSR" id="PIRSR006232-1"/>
    </source>
</evidence>
<comment type="cofactor">
    <cofactor evidence="2">
        <name>Fe cation</name>
        <dbReference type="ChEBI" id="CHEBI:24875"/>
    </cofactor>
    <text evidence="2">Binds 1 Fe cation per subunit.</text>
</comment>
<evidence type="ECO:0000256" key="3">
    <source>
        <dbReference type="RuleBase" id="RU003457"/>
    </source>
</evidence>
<evidence type="ECO:0000313" key="7">
    <source>
        <dbReference type="Proteomes" id="UP000321405"/>
    </source>
</evidence>
<proteinExistence type="inferred from homology"/>
<keyword evidence="6" id="KW-0223">Dioxygenase</keyword>
<evidence type="ECO:0000259" key="4">
    <source>
        <dbReference type="Pfam" id="PF02678"/>
    </source>
</evidence>
<feature type="binding site" evidence="2">
    <location>
        <position position="59"/>
    </location>
    <ligand>
        <name>Fe cation</name>
        <dbReference type="ChEBI" id="CHEBI:24875"/>
    </ligand>
</feature>
<dbReference type="RefSeq" id="WP_147092034.1">
    <property type="nucleotide sequence ID" value="NZ_BJVC01000001.1"/>
</dbReference>
<keyword evidence="2" id="KW-0408">Iron</keyword>
<feature type="binding site" evidence="2">
    <location>
        <position position="57"/>
    </location>
    <ligand>
        <name>Fe cation</name>
        <dbReference type="ChEBI" id="CHEBI:24875"/>
    </ligand>
</feature>
<feature type="binding site" evidence="2">
    <location>
        <position position="103"/>
    </location>
    <ligand>
        <name>Fe cation</name>
        <dbReference type="ChEBI" id="CHEBI:24875"/>
    </ligand>
</feature>
<dbReference type="PANTHER" id="PTHR43212:SF3">
    <property type="entry name" value="QUERCETIN 2,3-DIOXYGENASE"/>
    <property type="match status" value="1"/>
</dbReference>
<dbReference type="Proteomes" id="UP000321405">
    <property type="component" value="Unassembled WGS sequence"/>
</dbReference>
<dbReference type="InterPro" id="IPR012093">
    <property type="entry name" value="Pirin"/>
</dbReference>
<dbReference type="GO" id="GO:0051213">
    <property type="term" value="F:dioxygenase activity"/>
    <property type="evidence" value="ECO:0007669"/>
    <property type="project" value="UniProtKB-KW"/>
</dbReference>
<dbReference type="OrthoDB" id="9780903at2"/>
<evidence type="ECO:0000256" key="1">
    <source>
        <dbReference type="ARBA" id="ARBA00008416"/>
    </source>
</evidence>
<dbReference type="Pfam" id="PF02678">
    <property type="entry name" value="Pirin"/>
    <property type="match status" value="1"/>
</dbReference>
<dbReference type="SUPFAM" id="SSF51182">
    <property type="entry name" value="RmlC-like cupins"/>
    <property type="match status" value="1"/>
</dbReference>
<name>A0A511BKX1_9PROT</name>
<protein>
    <submittedName>
        <fullName evidence="6">Putative quercetin 2,3-dioxygenase</fullName>
    </submittedName>
</protein>
<comment type="caution">
    <text evidence="6">The sequence shown here is derived from an EMBL/GenBank/DDBJ whole genome shotgun (WGS) entry which is preliminary data.</text>
</comment>
<sequence>MIEPRPLASLGRADLGWLRATYHFSFAEYRAPERMGWGALRVWNDDEIAPDAGFPAHPHRDMEIITYVRRGAITHRDSLGNEGRTGAGQVQVMSAGSGIIHSELNLEREPTTLFQIWILPDRRGHAPSWGSRPFPVRAREGRLVTLASGMEEEEDALPINARARVRATTLQQGQSVAWAFSPGWSGYAVLASGRASFGPFALEARDGVAVRDEASVTVHALADAEIVFVETAP</sequence>
<dbReference type="EMBL" id="BJVC01000001">
    <property type="protein sequence ID" value="GEL00999.1"/>
    <property type="molecule type" value="Genomic_DNA"/>
</dbReference>
<keyword evidence="6" id="KW-0560">Oxidoreductase</keyword>
<evidence type="ECO:0000259" key="5">
    <source>
        <dbReference type="Pfam" id="PF17954"/>
    </source>
</evidence>
<organism evidence="6 7">
    <name type="scientific">Swaminathania salitolerans</name>
    <dbReference type="NCBI Taxonomy" id="182838"/>
    <lineage>
        <taxon>Bacteria</taxon>
        <taxon>Pseudomonadati</taxon>
        <taxon>Pseudomonadota</taxon>
        <taxon>Alphaproteobacteria</taxon>
        <taxon>Acetobacterales</taxon>
        <taxon>Acetobacteraceae</taxon>
        <taxon>Swaminathania</taxon>
    </lineage>
</organism>
<comment type="similarity">
    <text evidence="1 3">Belongs to the pirin family.</text>
</comment>
<feature type="domain" description="Quercetin 2,3-dioxygenase C-terminal cupin" evidence="5">
    <location>
        <begin position="151"/>
        <end position="230"/>
    </location>
</feature>
<dbReference type="PIRSF" id="PIRSF006232">
    <property type="entry name" value="Pirin"/>
    <property type="match status" value="1"/>
</dbReference>
<feature type="binding site" evidence="2">
    <location>
        <position position="101"/>
    </location>
    <ligand>
        <name>Fe cation</name>
        <dbReference type="ChEBI" id="CHEBI:24875"/>
    </ligand>
</feature>
<dbReference type="PANTHER" id="PTHR43212">
    <property type="entry name" value="QUERCETIN 2,3-DIOXYGENASE"/>
    <property type="match status" value="1"/>
</dbReference>
<accession>A0A511BKX1</accession>
<evidence type="ECO:0000313" key="6">
    <source>
        <dbReference type="EMBL" id="GEL00999.1"/>
    </source>
</evidence>
<dbReference type="CDD" id="cd02910">
    <property type="entry name" value="cupin_Yhhw_N"/>
    <property type="match status" value="1"/>
</dbReference>
<dbReference type="Gene3D" id="2.60.120.10">
    <property type="entry name" value="Jelly Rolls"/>
    <property type="match status" value="2"/>
</dbReference>
<dbReference type="Pfam" id="PF17954">
    <property type="entry name" value="Pirin_C_2"/>
    <property type="match status" value="1"/>
</dbReference>
<dbReference type="AlphaFoldDB" id="A0A511BKX1"/>
<gene>
    <name evidence="6" type="ORF">SSA02_01620</name>
</gene>
<reference evidence="6 7" key="1">
    <citation type="submission" date="2019-07" db="EMBL/GenBank/DDBJ databases">
        <title>Whole genome shotgun sequence of Swaminathania salitolerans NBRC 104436.</title>
        <authorList>
            <person name="Hosoyama A."/>
            <person name="Uohara A."/>
            <person name="Ohji S."/>
            <person name="Ichikawa N."/>
        </authorList>
    </citation>
    <scope>NUCLEOTIDE SEQUENCE [LARGE SCALE GENOMIC DNA]</scope>
    <source>
        <strain evidence="6 7">NBRC 104436</strain>
    </source>
</reference>
<dbReference type="InterPro" id="IPR003829">
    <property type="entry name" value="Pirin_N_dom"/>
</dbReference>
<dbReference type="InterPro" id="IPR014710">
    <property type="entry name" value="RmlC-like_jellyroll"/>
</dbReference>
<dbReference type="InterPro" id="IPR011051">
    <property type="entry name" value="RmlC_Cupin_sf"/>
</dbReference>
<feature type="domain" description="Pirin N-terminal" evidence="4">
    <location>
        <begin position="15"/>
        <end position="118"/>
    </location>
</feature>
<keyword evidence="2" id="KW-0479">Metal-binding</keyword>
<dbReference type="GO" id="GO:0046872">
    <property type="term" value="F:metal ion binding"/>
    <property type="evidence" value="ECO:0007669"/>
    <property type="project" value="UniProtKB-KW"/>
</dbReference>
<keyword evidence="7" id="KW-1185">Reference proteome</keyword>